<dbReference type="AlphaFoldDB" id="A0A9X4LII2"/>
<dbReference type="EMBL" id="SGUG01000004">
    <property type="protein sequence ID" value="MDG0861490.1"/>
    <property type="molecule type" value="Genomic_DNA"/>
</dbReference>
<keyword evidence="2" id="KW-1185">Reference proteome</keyword>
<proteinExistence type="predicted"/>
<protein>
    <submittedName>
        <fullName evidence="1">Uncharacterized protein</fullName>
    </submittedName>
</protein>
<sequence length="129" mass="14091">MVFGVNAALDQRLFSLRPGDDRFDDTFRRGHLFDFVLPNGLPARGSVATAGFDELAIHVAVNPKGDNVRFHSGGFSAGDAFGTTWLERRNGAWLQSTPDGFRCRKALLPALADLDAQPRGFGDRGKLIM</sequence>
<accession>A0A9X4LII2</accession>
<evidence type="ECO:0000313" key="2">
    <source>
        <dbReference type="Proteomes" id="UP001152766"/>
    </source>
</evidence>
<evidence type="ECO:0000313" key="1">
    <source>
        <dbReference type="EMBL" id="MDG0861490.1"/>
    </source>
</evidence>
<gene>
    <name evidence="1" type="ORF">EXJ73_03245</name>
</gene>
<organism evidence="1 2">
    <name type="scientific">Pelomonas aquatica</name>
    <dbReference type="NCBI Taxonomy" id="431058"/>
    <lineage>
        <taxon>Bacteria</taxon>
        <taxon>Pseudomonadati</taxon>
        <taxon>Pseudomonadota</taxon>
        <taxon>Betaproteobacteria</taxon>
        <taxon>Burkholderiales</taxon>
        <taxon>Sphaerotilaceae</taxon>
        <taxon>Roseateles</taxon>
    </lineage>
</organism>
<dbReference type="RefSeq" id="WP_268149438.1">
    <property type="nucleotide sequence ID" value="NZ_JAPPUW010000006.1"/>
</dbReference>
<dbReference type="Proteomes" id="UP001152766">
    <property type="component" value="Unassembled WGS sequence"/>
</dbReference>
<comment type="caution">
    <text evidence="1">The sequence shown here is derived from an EMBL/GenBank/DDBJ whole genome shotgun (WGS) entry which is preliminary data.</text>
</comment>
<name>A0A9X4LII2_9BURK</name>
<reference evidence="1" key="1">
    <citation type="submission" date="2019-02" db="EMBL/GenBank/DDBJ databases">
        <title>Draft genome of the type strain Pelomonas aquatica CCUG 52575T.</title>
        <authorList>
            <person name="Gomila M."/>
            <person name="Lalucat J."/>
        </authorList>
    </citation>
    <scope>NUCLEOTIDE SEQUENCE</scope>
    <source>
        <strain evidence="1">CCUG 52575</strain>
    </source>
</reference>